<sequence length="106" mass="12409">MKHFKEEWIEDWCEQNGWTDLTRESQTSYWAFPPSAVMPEPIPFNVLQSIKNNNGFCSEEKLWLFSAITISLVSVFLSYWIKSPVPALLAFAFDAFIFANLEFEEF</sequence>
<evidence type="ECO:0000313" key="2">
    <source>
        <dbReference type="EMBL" id="ADB95190.1"/>
    </source>
</evidence>
<reference evidence="2 3" key="1">
    <citation type="journal article" date="2010" name="Nature">
        <title>Metabolic streamlining in an open-ocean nitrogen-fixing cyanobacterium.</title>
        <authorList>
            <person name="Tripp H.J."/>
            <person name="Bench S.R."/>
            <person name="Turk K.A."/>
            <person name="Foster R.A."/>
            <person name="Desany B.A."/>
            <person name="Niazi F."/>
            <person name="Affourtit J.P."/>
            <person name="Zehr J.P."/>
        </authorList>
    </citation>
    <scope>NUCLEOTIDE SEQUENCE [LARGE SCALE GENOMIC DNA]</scope>
    <source>
        <strain evidence="3">ALOHA</strain>
    </source>
</reference>
<keyword evidence="1" id="KW-1133">Transmembrane helix</keyword>
<dbReference type="AlphaFoldDB" id="D3ENZ0"/>
<protein>
    <submittedName>
        <fullName evidence="2">Uncharacterized protein</fullName>
    </submittedName>
</protein>
<proteinExistence type="predicted"/>
<dbReference type="HOGENOM" id="CLU_2154170_0_0_3"/>
<organism evidence="3">
    <name type="scientific">Atelocyanobacterium thalassa (isolate ALOHA)</name>
    <dbReference type="NCBI Taxonomy" id="1453429"/>
    <lineage>
        <taxon>Bacteria</taxon>
        <taxon>Bacillati</taxon>
        <taxon>Cyanobacteriota</taxon>
        <taxon>Cyanophyceae</taxon>
        <taxon>Oscillatoriophycideae</taxon>
        <taxon>Chroococcales</taxon>
        <taxon>Aphanothecaceae</taxon>
        <taxon>Candidatus Atelocyanobacterium</taxon>
        <taxon>Candidatus Atelocyanobacterium thalassae</taxon>
    </lineage>
</organism>
<gene>
    <name evidence="2" type="ordered locus">UCYN_04590</name>
</gene>
<name>D3ENZ0_ATETH</name>
<evidence type="ECO:0000313" key="3">
    <source>
        <dbReference type="Proteomes" id="UP000001405"/>
    </source>
</evidence>
<keyword evidence="3" id="KW-1185">Reference proteome</keyword>
<dbReference type="STRING" id="1453429.UCYN_04590"/>
<dbReference type="Proteomes" id="UP000001405">
    <property type="component" value="Chromosome"/>
</dbReference>
<keyword evidence="1" id="KW-0812">Transmembrane</keyword>
<dbReference type="KEGG" id="cyu:UCYN_04590"/>
<dbReference type="OrthoDB" id="560556at2"/>
<keyword evidence="1" id="KW-0472">Membrane</keyword>
<dbReference type="RefSeq" id="WP_012953855.1">
    <property type="nucleotide sequence ID" value="NC_013771.1"/>
</dbReference>
<dbReference type="EMBL" id="CP001842">
    <property type="protein sequence ID" value="ADB95190.1"/>
    <property type="molecule type" value="Genomic_DNA"/>
</dbReference>
<accession>D3ENZ0</accession>
<feature type="transmembrane region" description="Helical" evidence="1">
    <location>
        <begin position="62"/>
        <end position="81"/>
    </location>
</feature>
<evidence type="ECO:0000256" key="1">
    <source>
        <dbReference type="SAM" id="Phobius"/>
    </source>
</evidence>